<reference evidence="2" key="1">
    <citation type="submission" date="2009-01" db="EMBL/GenBank/DDBJ databases">
        <authorList>
            <person name="Fulton L."/>
            <person name="Clifton S."/>
            <person name="Chinwalla A.T."/>
            <person name="Mitreva M."/>
            <person name="Sodergren E."/>
            <person name="Weinstock G."/>
            <person name="Clifton S."/>
            <person name="Dooling D.J."/>
            <person name="Fulton B."/>
            <person name="Minx P."/>
            <person name="Pepin K.H."/>
            <person name="Johnson M."/>
            <person name="Bhonagiri V."/>
            <person name="Nash W.E."/>
            <person name="Mardis E.R."/>
            <person name="Wilson R.K."/>
        </authorList>
    </citation>
    <scope>NUCLEOTIDE SEQUENCE [LARGE SCALE GENOMIC DNA]</scope>
    <source>
        <strain evidence="2">ATCC 10379</strain>
    </source>
</reference>
<protein>
    <submittedName>
        <fullName evidence="2">Uncharacterized protein</fullName>
    </submittedName>
</protein>
<keyword evidence="1" id="KW-0175">Coiled coil</keyword>
<organism evidence="2 3">
    <name type="scientific">Gemella haemolysans ATCC 10379</name>
    <dbReference type="NCBI Taxonomy" id="546270"/>
    <lineage>
        <taxon>Bacteria</taxon>
        <taxon>Bacillati</taxon>
        <taxon>Bacillota</taxon>
        <taxon>Bacilli</taxon>
        <taxon>Bacillales</taxon>
        <taxon>Gemellaceae</taxon>
        <taxon>Gemella</taxon>
    </lineage>
</organism>
<evidence type="ECO:0000313" key="3">
    <source>
        <dbReference type="Proteomes" id="UP000006004"/>
    </source>
</evidence>
<accession>C5NV28</accession>
<evidence type="ECO:0000256" key="1">
    <source>
        <dbReference type="SAM" id="Coils"/>
    </source>
</evidence>
<proteinExistence type="predicted"/>
<feature type="coiled-coil region" evidence="1">
    <location>
        <begin position="14"/>
        <end position="41"/>
    </location>
</feature>
<gene>
    <name evidence="2" type="ORF">GEMHA0001_1405</name>
</gene>
<name>C5NV28_9BACL</name>
<reference evidence="2" key="2">
    <citation type="submission" date="2009-06" db="EMBL/GenBank/DDBJ databases">
        <authorList>
            <person name="Sebastian Y."/>
            <person name="Madupu R."/>
            <person name="Durkin A.S."/>
            <person name="Torralba M."/>
            <person name="Methe B."/>
            <person name="Sutton G.G."/>
            <person name="Strausberg R.L."/>
            <person name="Nelson K.E."/>
        </authorList>
    </citation>
    <scope>NUCLEOTIDE SEQUENCE [LARGE SCALE GENOMIC DNA]</scope>
    <source>
        <strain evidence="2">ATCC 10379</strain>
    </source>
</reference>
<dbReference type="AlphaFoldDB" id="C5NV28"/>
<dbReference type="EMBL" id="ACDZ02000006">
    <property type="protein sequence ID" value="EER68859.1"/>
    <property type="molecule type" value="Genomic_DNA"/>
</dbReference>
<dbReference type="Proteomes" id="UP000006004">
    <property type="component" value="Unassembled WGS sequence"/>
</dbReference>
<dbReference type="RefSeq" id="WP_004263914.1">
    <property type="nucleotide sequence ID" value="NZ_ACDZ02000006.1"/>
</dbReference>
<comment type="caution">
    <text evidence="2">The sequence shown here is derived from an EMBL/GenBank/DDBJ whole genome shotgun (WGS) entry which is preliminary data.</text>
</comment>
<keyword evidence="3" id="KW-1185">Reference proteome</keyword>
<evidence type="ECO:0000313" key="2">
    <source>
        <dbReference type="EMBL" id="EER68859.1"/>
    </source>
</evidence>
<sequence length="101" mass="12557">MTKDQDNYQKRILLEEQLKDNKKKQVKLEEIENTYQDIEIHGRYLKETVHKIFTGQYNTHLEQLHYFEKQNKKYLDKRKYTLLEEEINLKLQKQKLETKEK</sequence>